<protein>
    <recommendedName>
        <fullName evidence="2">Cyanovirin-N domain-containing protein</fullName>
    </recommendedName>
</protein>
<evidence type="ECO:0000259" key="2">
    <source>
        <dbReference type="SMART" id="SM01111"/>
    </source>
</evidence>
<feature type="chain" id="PRO_5045798002" description="Cyanovirin-N domain-containing protein" evidence="1">
    <location>
        <begin position="21"/>
        <end position="126"/>
    </location>
</feature>
<dbReference type="InterPro" id="IPR011058">
    <property type="entry name" value="Cyanovirin-N"/>
</dbReference>
<evidence type="ECO:0000313" key="4">
    <source>
        <dbReference type="Proteomes" id="UP001556367"/>
    </source>
</evidence>
<dbReference type="InterPro" id="IPR036673">
    <property type="entry name" value="Cyanovirin-N_sf"/>
</dbReference>
<keyword evidence="4" id="KW-1185">Reference proteome</keyword>
<keyword evidence="1" id="KW-0732">Signal</keyword>
<dbReference type="EMBL" id="JASNQZ010000004">
    <property type="protein sequence ID" value="KAL0957836.1"/>
    <property type="molecule type" value="Genomic_DNA"/>
</dbReference>
<accession>A0ABR3JRY5</accession>
<evidence type="ECO:0000256" key="1">
    <source>
        <dbReference type="SAM" id="SignalP"/>
    </source>
</evidence>
<dbReference type="SMART" id="SM01111">
    <property type="entry name" value="CVNH"/>
    <property type="match status" value="1"/>
</dbReference>
<dbReference type="Gene3D" id="2.30.60.10">
    <property type="entry name" value="Cyanovirin-N"/>
    <property type="match status" value="1"/>
</dbReference>
<evidence type="ECO:0000313" key="3">
    <source>
        <dbReference type="EMBL" id="KAL0957836.1"/>
    </source>
</evidence>
<comment type="caution">
    <text evidence="3">The sequence shown here is derived from an EMBL/GenBank/DDBJ whole genome shotgun (WGS) entry which is preliminary data.</text>
</comment>
<dbReference type="Pfam" id="PF08881">
    <property type="entry name" value="CVNH"/>
    <property type="match status" value="1"/>
</dbReference>
<feature type="signal peptide" evidence="1">
    <location>
        <begin position="1"/>
        <end position="20"/>
    </location>
</feature>
<dbReference type="Proteomes" id="UP001556367">
    <property type="component" value="Unassembled WGS sequence"/>
</dbReference>
<name>A0ABR3JRY5_9AGAR</name>
<feature type="domain" description="Cyanovirin-N" evidence="2">
    <location>
        <begin position="26"/>
        <end position="126"/>
    </location>
</feature>
<organism evidence="3 4">
    <name type="scientific">Hohenbuehelia grisea</name>
    <dbReference type="NCBI Taxonomy" id="104357"/>
    <lineage>
        <taxon>Eukaryota</taxon>
        <taxon>Fungi</taxon>
        <taxon>Dikarya</taxon>
        <taxon>Basidiomycota</taxon>
        <taxon>Agaricomycotina</taxon>
        <taxon>Agaricomycetes</taxon>
        <taxon>Agaricomycetidae</taxon>
        <taxon>Agaricales</taxon>
        <taxon>Pleurotineae</taxon>
        <taxon>Pleurotaceae</taxon>
        <taxon>Hohenbuehelia</taxon>
    </lineage>
</organism>
<reference evidence="4" key="1">
    <citation type="submission" date="2024-06" db="EMBL/GenBank/DDBJ databases">
        <title>Multi-omics analyses provide insights into the biosynthesis of the anticancer antibiotic pleurotin in Hohenbuehelia grisea.</title>
        <authorList>
            <person name="Weaver J.A."/>
            <person name="Alberti F."/>
        </authorList>
    </citation>
    <scope>NUCLEOTIDE SEQUENCE [LARGE SCALE GENOMIC DNA]</scope>
    <source>
        <strain evidence="4">T-177</strain>
    </source>
</reference>
<gene>
    <name evidence="3" type="ORF">HGRIS_000021</name>
</gene>
<proteinExistence type="predicted"/>
<dbReference type="SUPFAM" id="SSF51322">
    <property type="entry name" value="Cyanovirin-N"/>
    <property type="match status" value="1"/>
</dbReference>
<sequence length="126" mass="12897">MLNAILLVSLVAAFFGSAAAGPLSGGYAPHCEEIRLQGTTLSAECTTSNYETFQSSVNLNSCVGASSGKLGYSASGGFASACDLASCQLIGEEYLTCNCKATNGQTVQSQYDLNQCVGMANGKLVC</sequence>